<proteinExistence type="predicted"/>
<gene>
    <name evidence="4" type="ORF">PSON_ATCC_30995.1.T0710269</name>
</gene>
<organism evidence="4 5">
    <name type="scientific">Paramecium sonneborni</name>
    <dbReference type="NCBI Taxonomy" id="65129"/>
    <lineage>
        <taxon>Eukaryota</taxon>
        <taxon>Sar</taxon>
        <taxon>Alveolata</taxon>
        <taxon>Ciliophora</taxon>
        <taxon>Intramacronucleata</taxon>
        <taxon>Oligohymenophorea</taxon>
        <taxon>Peniculida</taxon>
        <taxon>Parameciidae</taxon>
        <taxon>Paramecium</taxon>
    </lineage>
</organism>
<dbReference type="InterPro" id="IPR000719">
    <property type="entry name" value="Prot_kinase_dom"/>
</dbReference>
<evidence type="ECO:0000313" key="5">
    <source>
        <dbReference type="Proteomes" id="UP000692954"/>
    </source>
</evidence>
<name>A0A8S1P883_9CILI</name>
<keyword evidence="5" id="KW-1185">Reference proteome</keyword>
<dbReference type="PROSITE" id="PS00108">
    <property type="entry name" value="PROTEIN_KINASE_ST"/>
    <property type="match status" value="1"/>
</dbReference>
<accession>A0A8S1P883</accession>
<dbReference type="InterPro" id="IPR050235">
    <property type="entry name" value="CK1_Ser-Thr_kinase"/>
</dbReference>
<dbReference type="GO" id="GO:0005524">
    <property type="term" value="F:ATP binding"/>
    <property type="evidence" value="ECO:0007669"/>
    <property type="project" value="InterPro"/>
</dbReference>
<dbReference type="OrthoDB" id="292861at2759"/>
<dbReference type="AlphaFoldDB" id="A0A8S1P883"/>
<dbReference type="InterPro" id="IPR008271">
    <property type="entry name" value="Ser/Thr_kinase_AS"/>
</dbReference>
<dbReference type="FunFam" id="1.10.510.10:FF:000616">
    <property type="entry name" value="Uncharacterized protein"/>
    <property type="match status" value="1"/>
</dbReference>
<feature type="domain" description="Protein kinase" evidence="3">
    <location>
        <begin position="11"/>
        <end position="283"/>
    </location>
</feature>
<dbReference type="PROSITE" id="PS50011">
    <property type="entry name" value="PROTEIN_KINASE_DOM"/>
    <property type="match status" value="1"/>
</dbReference>
<dbReference type="CDD" id="cd14016">
    <property type="entry name" value="STKc_CK1"/>
    <property type="match status" value="1"/>
</dbReference>
<dbReference type="EMBL" id="CAJJDN010000071">
    <property type="protein sequence ID" value="CAD8099342.1"/>
    <property type="molecule type" value="Genomic_DNA"/>
</dbReference>
<sequence>MNNQKIINSTYITKKRVSAGSFGVVYQGQDINTRNFVAIKIDKESKEESSLQREAEILRKLQHLQHIPKFYWAGKEQDLFVLVIQYLGRDLTHYMKTFRKFSLKCVLNIAEQMINILESLHRNKVLHRDIKPENVLVGKEDEENQLFIVDFGISKFYKDENESHISFRDNQPFIGTTRYASINAHKGYSLSRRDDMESLGYMLIFLLKGQLPWQNLQFTSEENKIKQVGQMKIKMKVSELCQGLPIEFTRYLDYVRGLQFKSEPNYKYCQSLFKKVQIEHNYVPKELVFDWNISQKIEKEGQSTSSNLFNSKPSLFRKTKDDLSSNNIFGSQLNQSIEQEMNSLLRTPEQKKSTLTPEILRKKGRIQSISSYNDTISDIEFNNSVLLGIQPSILSRLSKISFNSNSRVKNSKSNISLTPEIKAKKDNHLQFQHDLYLENLTGIKKRKSQLSYSPKKRDDETICECSKMNEAEEGIERKYIELKLRFVNARFKFQPNKCLK</sequence>
<dbReference type="EC" id="2.7.11.1" evidence="1"/>
<dbReference type="PANTHER" id="PTHR11909">
    <property type="entry name" value="CASEIN KINASE-RELATED"/>
    <property type="match status" value="1"/>
</dbReference>
<dbReference type="GO" id="GO:0004674">
    <property type="term" value="F:protein serine/threonine kinase activity"/>
    <property type="evidence" value="ECO:0007669"/>
    <property type="project" value="UniProtKB-EC"/>
</dbReference>
<comment type="caution">
    <text evidence="4">The sequence shown here is derived from an EMBL/GenBank/DDBJ whole genome shotgun (WGS) entry which is preliminary data.</text>
</comment>
<dbReference type="Pfam" id="PF00069">
    <property type="entry name" value="Pkinase"/>
    <property type="match status" value="1"/>
</dbReference>
<dbReference type="Proteomes" id="UP000692954">
    <property type="component" value="Unassembled WGS sequence"/>
</dbReference>
<evidence type="ECO:0000256" key="1">
    <source>
        <dbReference type="ARBA" id="ARBA00012513"/>
    </source>
</evidence>
<evidence type="ECO:0000259" key="3">
    <source>
        <dbReference type="PROSITE" id="PS50011"/>
    </source>
</evidence>
<protein>
    <recommendedName>
        <fullName evidence="2">Casein kinase I</fullName>
        <ecNumber evidence="1">2.7.11.1</ecNumber>
    </recommendedName>
</protein>
<evidence type="ECO:0000313" key="4">
    <source>
        <dbReference type="EMBL" id="CAD8099342.1"/>
    </source>
</evidence>
<dbReference type="SMART" id="SM00220">
    <property type="entry name" value="S_TKc"/>
    <property type="match status" value="1"/>
</dbReference>
<reference evidence="4" key="1">
    <citation type="submission" date="2021-01" db="EMBL/GenBank/DDBJ databases">
        <authorList>
            <consortium name="Genoscope - CEA"/>
            <person name="William W."/>
        </authorList>
    </citation>
    <scope>NUCLEOTIDE SEQUENCE</scope>
</reference>
<evidence type="ECO:0000256" key="2">
    <source>
        <dbReference type="ARBA" id="ARBA00023860"/>
    </source>
</evidence>